<evidence type="ECO:0000256" key="4">
    <source>
        <dbReference type="ARBA" id="ARBA00023163"/>
    </source>
</evidence>
<dbReference type="Pfam" id="PF08281">
    <property type="entry name" value="Sigma70_r4_2"/>
    <property type="match status" value="1"/>
</dbReference>
<evidence type="ECO:0000259" key="5">
    <source>
        <dbReference type="Pfam" id="PF04542"/>
    </source>
</evidence>
<dbReference type="Proteomes" id="UP001214854">
    <property type="component" value="Unassembled WGS sequence"/>
</dbReference>
<accession>A0ABT5HW07</accession>
<name>A0ABT5HW07_9CAUL</name>
<keyword evidence="2" id="KW-0805">Transcription regulation</keyword>
<comment type="caution">
    <text evidence="7">The sequence shown here is derived from an EMBL/GenBank/DDBJ whole genome shotgun (WGS) entry which is preliminary data.</text>
</comment>
<dbReference type="Gene3D" id="1.10.10.10">
    <property type="entry name" value="Winged helix-like DNA-binding domain superfamily/Winged helix DNA-binding domain"/>
    <property type="match status" value="1"/>
</dbReference>
<dbReference type="InterPro" id="IPR013325">
    <property type="entry name" value="RNA_pol_sigma_r2"/>
</dbReference>
<dbReference type="NCBIfam" id="TIGR02937">
    <property type="entry name" value="sigma70-ECF"/>
    <property type="match status" value="1"/>
</dbReference>
<dbReference type="InterPro" id="IPR013249">
    <property type="entry name" value="RNA_pol_sigma70_r4_t2"/>
</dbReference>
<protein>
    <submittedName>
        <fullName evidence="7">RNA polymerase sigma factor</fullName>
    </submittedName>
</protein>
<keyword evidence="4" id="KW-0804">Transcription</keyword>
<evidence type="ECO:0000256" key="1">
    <source>
        <dbReference type="ARBA" id="ARBA00010641"/>
    </source>
</evidence>
<gene>
    <name evidence="7" type="ORF">PQU92_13190</name>
</gene>
<dbReference type="PANTHER" id="PTHR43133:SF63">
    <property type="entry name" value="RNA POLYMERASE SIGMA FACTOR FECI-RELATED"/>
    <property type="match status" value="1"/>
</dbReference>
<feature type="domain" description="RNA polymerase sigma-70 region 2" evidence="5">
    <location>
        <begin position="15"/>
        <end position="76"/>
    </location>
</feature>
<keyword evidence="8" id="KW-1185">Reference proteome</keyword>
<dbReference type="InterPro" id="IPR007627">
    <property type="entry name" value="RNA_pol_sigma70_r2"/>
</dbReference>
<evidence type="ECO:0000313" key="8">
    <source>
        <dbReference type="Proteomes" id="UP001214854"/>
    </source>
</evidence>
<dbReference type="InterPro" id="IPR039425">
    <property type="entry name" value="RNA_pol_sigma-70-like"/>
</dbReference>
<reference evidence="7 8" key="1">
    <citation type="submission" date="2023-01" db="EMBL/GenBank/DDBJ databases">
        <title>Novel species of the genus Asticcacaulis isolated from rivers.</title>
        <authorList>
            <person name="Lu H."/>
        </authorList>
    </citation>
    <scope>NUCLEOTIDE SEQUENCE [LARGE SCALE GENOMIC DNA]</scope>
    <source>
        <strain evidence="7 8">BYS171W</strain>
    </source>
</reference>
<keyword evidence="3" id="KW-0731">Sigma factor</keyword>
<dbReference type="SUPFAM" id="SSF88659">
    <property type="entry name" value="Sigma3 and sigma4 domains of RNA polymerase sigma factors"/>
    <property type="match status" value="1"/>
</dbReference>
<evidence type="ECO:0000256" key="3">
    <source>
        <dbReference type="ARBA" id="ARBA00023082"/>
    </source>
</evidence>
<evidence type="ECO:0000313" key="7">
    <source>
        <dbReference type="EMBL" id="MDC7684239.1"/>
    </source>
</evidence>
<dbReference type="InterPro" id="IPR036388">
    <property type="entry name" value="WH-like_DNA-bd_sf"/>
</dbReference>
<dbReference type="EMBL" id="JAQQKX010000011">
    <property type="protein sequence ID" value="MDC7684239.1"/>
    <property type="molecule type" value="Genomic_DNA"/>
</dbReference>
<dbReference type="SUPFAM" id="SSF88946">
    <property type="entry name" value="Sigma2 domain of RNA polymerase sigma factors"/>
    <property type="match status" value="1"/>
</dbReference>
<sequence length="196" mass="22535">MRDIDRWFCAEISPYESQYTALAMRLTGTIDNARDLVHDAYAQVLSQEKWRQIDNPRAYVMRTIYNLGLNSIRRARVVSMQQLADADAITQVDISPDAFDTFSDREELGRVLAAVEQLPPQCRKVVVMRRIEDLPPREVARRLNLSLSTVEKHLARGLVLLADLLDAEPEVTVPLKTTRPARMTSFQAWQSRLLRR</sequence>
<evidence type="ECO:0000256" key="2">
    <source>
        <dbReference type="ARBA" id="ARBA00023015"/>
    </source>
</evidence>
<feature type="domain" description="RNA polymerase sigma factor 70 region 4 type 2" evidence="6">
    <location>
        <begin position="110"/>
        <end position="159"/>
    </location>
</feature>
<dbReference type="Pfam" id="PF04542">
    <property type="entry name" value="Sigma70_r2"/>
    <property type="match status" value="1"/>
</dbReference>
<dbReference type="PANTHER" id="PTHR43133">
    <property type="entry name" value="RNA POLYMERASE ECF-TYPE SIGMA FACTO"/>
    <property type="match status" value="1"/>
</dbReference>
<dbReference type="Gene3D" id="1.10.1740.10">
    <property type="match status" value="1"/>
</dbReference>
<organism evidence="7 8">
    <name type="scientific">Asticcacaulis aquaticus</name>
    <dbReference type="NCBI Taxonomy" id="2984212"/>
    <lineage>
        <taxon>Bacteria</taxon>
        <taxon>Pseudomonadati</taxon>
        <taxon>Pseudomonadota</taxon>
        <taxon>Alphaproteobacteria</taxon>
        <taxon>Caulobacterales</taxon>
        <taxon>Caulobacteraceae</taxon>
        <taxon>Asticcacaulis</taxon>
    </lineage>
</organism>
<dbReference type="InterPro" id="IPR013324">
    <property type="entry name" value="RNA_pol_sigma_r3/r4-like"/>
</dbReference>
<evidence type="ECO:0000259" key="6">
    <source>
        <dbReference type="Pfam" id="PF08281"/>
    </source>
</evidence>
<comment type="similarity">
    <text evidence="1">Belongs to the sigma-70 factor family. ECF subfamily.</text>
</comment>
<dbReference type="InterPro" id="IPR014284">
    <property type="entry name" value="RNA_pol_sigma-70_dom"/>
</dbReference>
<proteinExistence type="inferred from homology"/>